<dbReference type="Gene3D" id="3.30.420.40">
    <property type="match status" value="2"/>
</dbReference>
<dbReference type="PANTHER" id="PTHR18964:SF170">
    <property type="entry name" value="SUGAR KINASE"/>
    <property type="match status" value="1"/>
</dbReference>
<dbReference type="STRING" id="362837.SCANT_v1c08080"/>
<protein>
    <submittedName>
        <fullName evidence="2">Transcriptional regulator/sugar kinase</fullName>
    </submittedName>
</protein>
<keyword evidence="2" id="KW-0808">Transferase</keyword>
<dbReference type="GO" id="GO:0016301">
    <property type="term" value="F:kinase activity"/>
    <property type="evidence" value="ECO:0007669"/>
    <property type="project" value="UniProtKB-KW"/>
</dbReference>
<sequence length="313" mass="35619">MRRYTFDIGGMGIKFILFDNQKKIDSQIIKFEQNERMRNTISFQIELITVIEEIKKILNLEKDNFELAILIPGIVDSVNKQVLSDSAICNVNLDLPKIFSQYKNCKKFIIENDARAALIGEYYYRNDSKIKTQIHLTIGTALGVAMIINNKIYKGNTLKAGEIGKGFFSLSIEENLPIVAYCGVGAVLFKYKMATKAEEFIDGKKAFSLYEQKDPIMLKLFEELVTGLTKLIINLDFILDYDLLTLGGGISNNEKFVNLIKAKLNELENFNYEGRILYQNLDAKNKVEVAKLKNEAACYGGMYILENGDKIYE</sequence>
<dbReference type="PANTHER" id="PTHR18964">
    <property type="entry name" value="ROK (REPRESSOR, ORF, KINASE) FAMILY"/>
    <property type="match status" value="1"/>
</dbReference>
<dbReference type="AlphaFoldDB" id="A0A0M3SJG9"/>
<accession>A0A0M3SJG9</accession>
<keyword evidence="3" id="KW-1185">Reference proteome</keyword>
<evidence type="ECO:0000313" key="3">
    <source>
        <dbReference type="Proteomes" id="UP000063919"/>
    </source>
</evidence>
<dbReference type="SUPFAM" id="SSF53067">
    <property type="entry name" value="Actin-like ATPase domain"/>
    <property type="match status" value="1"/>
</dbReference>
<dbReference type="OrthoDB" id="9795247at2"/>
<organism evidence="2 3">
    <name type="scientific">Spiroplasma cantharicola</name>
    <dbReference type="NCBI Taxonomy" id="362837"/>
    <lineage>
        <taxon>Bacteria</taxon>
        <taxon>Bacillati</taxon>
        <taxon>Mycoplasmatota</taxon>
        <taxon>Mollicutes</taxon>
        <taxon>Entomoplasmatales</taxon>
        <taxon>Spiroplasmataceae</taxon>
        <taxon>Spiroplasma</taxon>
    </lineage>
</organism>
<dbReference type="InterPro" id="IPR000600">
    <property type="entry name" value="ROK"/>
</dbReference>
<dbReference type="KEGG" id="scj:SCANT_v1c08080"/>
<keyword evidence="2" id="KW-0418">Kinase</keyword>
<dbReference type="InterPro" id="IPR043129">
    <property type="entry name" value="ATPase_NBD"/>
</dbReference>
<dbReference type="RefSeq" id="WP_053946465.1">
    <property type="nucleotide sequence ID" value="NZ_CP012622.1"/>
</dbReference>
<gene>
    <name evidence="2" type="ORF">SCANT_v1c08080</name>
</gene>
<dbReference type="Proteomes" id="UP000063919">
    <property type="component" value="Chromosome"/>
</dbReference>
<comment type="similarity">
    <text evidence="1">Belongs to the ROK (NagC/XylR) family.</text>
</comment>
<evidence type="ECO:0000313" key="2">
    <source>
        <dbReference type="EMBL" id="ALD66714.1"/>
    </source>
</evidence>
<evidence type="ECO:0000256" key="1">
    <source>
        <dbReference type="ARBA" id="ARBA00006479"/>
    </source>
</evidence>
<reference evidence="2 3" key="1">
    <citation type="journal article" date="2015" name="Genome Announc.">
        <title>Complete Genome Sequence of Spiroplasma cantharicola CC-1T (DSM 21588), a Bacterium Isolated from Soldier Beetle (Cantharis carolinus).</title>
        <authorList>
            <person name="Lo W.S."/>
            <person name="Liu P.Y."/>
            <person name="Kuo C.H."/>
        </authorList>
    </citation>
    <scope>NUCLEOTIDE SEQUENCE [LARGE SCALE GENOMIC DNA]</scope>
    <source>
        <strain evidence="2 3">CC-1</strain>
    </source>
</reference>
<dbReference type="Pfam" id="PF00480">
    <property type="entry name" value="ROK"/>
    <property type="match status" value="1"/>
</dbReference>
<dbReference type="PATRIC" id="fig|362837.3.peg.824"/>
<proteinExistence type="inferred from homology"/>
<dbReference type="EMBL" id="CP012622">
    <property type="protein sequence ID" value="ALD66714.1"/>
    <property type="molecule type" value="Genomic_DNA"/>
</dbReference>
<name>A0A0M3SJG9_9MOLU</name>